<dbReference type="OrthoDB" id="21094at2"/>
<keyword evidence="9" id="KW-1185">Reference proteome</keyword>
<accession>A0A369CI77</accession>
<evidence type="ECO:0000313" key="9">
    <source>
        <dbReference type="Proteomes" id="UP000252707"/>
    </source>
</evidence>
<feature type="transmembrane region" description="Helical" evidence="7">
    <location>
        <begin position="48"/>
        <end position="68"/>
    </location>
</feature>
<evidence type="ECO:0000256" key="3">
    <source>
        <dbReference type="ARBA" id="ARBA00022475"/>
    </source>
</evidence>
<dbReference type="NCBIfam" id="TIGR00427">
    <property type="entry name" value="NAAT family transporter"/>
    <property type="match status" value="1"/>
</dbReference>
<feature type="transmembrane region" description="Helical" evidence="7">
    <location>
        <begin position="137"/>
        <end position="156"/>
    </location>
</feature>
<feature type="transmembrane region" description="Helical" evidence="7">
    <location>
        <begin position="75"/>
        <end position="92"/>
    </location>
</feature>
<keyword evidence="4 7" id="KW-0812">Transmembrane</keyword>
<dbReference type="PANTHER" id="PTHR33508">
    <property type="entry name" value="UPF0056 MEMBRANE PROTEIN YHCE"/>
    <property type="match status" value="1"/>
</dbReference>
<protein>
    <recommendedName>
        <fullName evidence="7">UPF0056 membrane protein</fullName>
    </recommendedName>
</protein>
<keyword evidence="5 7" id="KW-1133">Transmembrane helix</keyword>
<dbReference type="RefSeq" id="WP_114279175.1">
    <property type="nucleotide sequence ID" value="NZ_QPJY01000002.1"/>
</dbReference>
<organism evidence="8 9">
    <name type="scientific">Thioalbus denitrificans</name>
    <dbReference type="NCBI Taxonomy" id="547122"/>
    <lineage>
        <taxon>Bacteria</taxon>
        <taxon>Pseudomonadati</taxon>
        <taxon>Pseudomonadota</taxon>
        <taxon>Gammaproteobacteria</taxon>
        <taxon>Chromatiales</taxon>
        <taxon>Ectothiorhodospiraceae</taxon>
        <taxon>Thioalbus</taxon>
    </lineage>
</organism>
<sequence length="200" mass="21385">MDPGLTLISAAILLVIVVDPLGNVPTFLTILGDIPPSRRRRIILRESLIAYGILLLFLVGGRGLLSVLRIEDPSLTVAGGVILFLIALRMIFPHPEGLFGYDPAGEPLVVPLATPLIAGPSAMATVLLLVSREPDRIWEWAAAITLAACVSTLVLLASEPLSQLLGKRGLHALQRLMGMLLTAVAVQMFLTGVEQFLGRL</sequence>
<proteinExistence type="inferred from homology"/>
<feature type="transmembrane region" description="Helical" evidence="7">
    <location>
        <begin position="7"/>
        <end position="28"/>
    </location>
</feature>
<keyword evidence="6 7" id="KW-0472">Membrane</keyword>
<evidence type="ECO:0000313" key="8">
    <source>
        <dbReference type="EMBL" id="RCX32386.1"/>
    </source>
</evidence>
<comment type="caution">
    <text evidence="8">The sequence shown here is derived from an EMBL/GenBank/DDBJ whole genome shotgun (WGS) entry which is preliminary data.</text>
</comment>
<feature type="transmembrane region" description="Helical" evidence="7">
    <location>
        <begin position="176"/>
        <end position="197"/>
    </location>
</feature>
<dbReference type="PANTHER" id="PTHR33508:SF10">
    <property type="entry name" value="UPF0056 INNER MEMBRANE PROTEIN YHGN"/>
    <property type="match status" value="1"/>
</dbReference>
<evidence type="ECO:0000256" key="4">
    <source>
        <dbReference type="ARBA" id="ARBA00022692"/>
    </source>
</evidence>
<dbReference type="AlphaFoldDB" id="A0A369CI77"/>
<keyword evidence="3" id="KW-1003">Cell membrane</keyword>
<comment type="subcellular location">
    <subcellularLocation>
        <location evidence="1 7">Cell membrane</location>
        <topology evidence="1 7">Multi-pass membrane protein</topology>
    </subcellularLocation>
</comment>
<evidence type="ECO:0000256" key="6">
    <source>
        <dbReference type="ARBA" id="ARBA00023136"/>
    </source>
</evidence>
<dbReference type="InterPro" id="IPR002771">
    <property type="entry name" value="Multi_antbiot-R_MarC"/>
</dbReference>
<evidence type="ECO:0000256" key="7">
    <source>
        <dbReference type="RuleBase" id="RU362048"/>
    </source>
</evidence>
<dbReference type="EMBL" id="QPJY01000002">
    <property type="protein sequence ID" value="RCX32386.1"/>
    <property type="molecule type" value="Genomic_DNA"/>
</dbReference>
<gene>
    <name evidence="8" type="ORF">DFQ59_102748</name>
</gene>
<evidence type="ECO:0000256" key="1">
    <source>
        <dbReference type="ARBA" id="ARBA00004651"/>
    </source>
</evidence>
<evidence type="ECO:0000256" key="5">
    <source>
        <dbReference type="ARBA" id="ARBA00022989"/>
    </source>
</evidence>
<dbReference type="Pfam" id="PF01914">
    <property type="entry name" value="MarC"/>
    <property type="match status" value="1"/>
</dbReference>
<feature type="transmembrane region" description="Helical" evidence="7">
    <location>
        <begin position="112"/>
        <end position="130"/>
    </location>
</feature>
<evidence type="ECO:0000256" key="2">
    <source>
        <dbReference type="ARBA" id="ARBA00009784"/>
    </source>
</evidence>
<name>A0A369CI77_9GAMM</name>
<comment type="similarity">
    <text evidence="2 7">Belongs to the UPF0056 (MarC) family.</text>
</comment>
<dbReference type="Proteomes" id="UP000252707">
    <property type="component" value="Unassembled WGS sequence"/>
</dbReference>
<reference evidence="8 9" key="1">
    <citation type="submission" date="2018-07" db="EMBL/GenBank/DDBJ databases">
        <title>Genomic Encyclopedia of Type Strains, Phase IV (KMG-IV): sequencing the most valuable type-strain genomes for metagenomic binning, comparative biology and taxonomic classification.</title>
        <authorList>
            <person name="Goeker M."/>
        </authorList>
    </citation>
    <scope>NUCLEOTIDE SEQUENCE [LARGE SCALE GENOMIC DNA]</scope>
    <source>
        <strain evidence="8 9">DSM 26407</strain>
    </source>
</reference>
<dbReference type="GO" id="GO:0005886">
    <property type="term" value="C:plasma membrane"/>
    <property type="evidence" value="ECO:0007669"/>
    <property type="project" value="UniProtKB-SubCell"/>
</dbReference>